<gene>
    <name evidence="2" type="ORF">MACH07_06240</name>
</gene>
<keyword evidence="1" id="KW-0732">Signal</keyword>
<evidence type="ECO:0000313" key="2">
    <source>
        <dbReference type="EMBL" id="BDW91792.1"/>
    </source>
</evidence>
<evidence type="ECO:0008006" key="4">
    <source>
        <dbReference type="Google" id="ProtNLM"/>
    </source>
</evidence>
<evidence type="ECO:0000313" key="3">
    <source>
        <dbReference type="Proteomes" id="UP001330184"/>
    </source>
</evidence>
<dbReference type="RefSeq" id="WP_224837415.1">
    <property type="nucleotide sequence ID" value="NZ_AP027268.1"/>
</dbReference>
<dbReference type="AlphaFoldDB" id="A0AA48H953"/>
<protein>
    <recommendedName>
        <fullName evidence="4">GLPGLI family protein</fullName>
    </recommendedName>
</protein>
<dbReference type="Proteomes" id="UP001330184">
    <property type="component" value="Chromosome"/>
</dbReference>
<accession>A0AA48H953</accession>
<name>A0AA48H953_9FLAO</name>
<dbReference type="EMBL" id="AP027268">
    <property type="protein sequence ID" value="BDW91792.1"/>
    <property type="molecule type" value="Genomic_DNA"/>
</dbReference>
<sequence>MKPIVLILFLSTTCLAFGQVLDTNDASVRAALGNAQVEGSPLANYFQRRTPAMDQLMRDVKNNGTTQSFYIGAQEGSAYENEKFTNGKVYSKDELLDDVYFRYNAFSDELEVKKTQLEEEDYQALIKSNDIYIISNSGKKYIYNQFFDKKGEVQNGYLILLSAGEKASLYKQYDVKFFEGKEAENSMVNPIPSRFTPFIGYYVQMEGSDKIVKLPTKKNKLFKFLEDNIAGFDAKSFRKKDIDLDTDQGLLILFNNLY</sequence>
<organism evidence="2 3">
    <name type="scientific">Flagellimonas marinaquae</name>
    <dbReference type="NCBI Taxonomy" id="254955"/>
    <lineage>
        <taxon>Bacteria</taxon>
        <taxon>Pseudomonadati</taxon>
        <taxon>Bacteroidota</taxon>
        <taxon>Flavobacteriia</taxon>
        <taxon>Flavobacteriales</taxon>
        <taxon>Flavobacteriaceae</taxon>
        <taxon>Flagellimonas</taxon>
    </lineage>
</organism>
<feature type="chain" id="PRO_5046260270" description="GLPGLI family protein" evidence="1">
    <location>
        <begin position="19"/>
        <end position="258"/>
    </location>
</feature>
<reference evidence="2 3" key="1">
    <citation type="submission" date="2023-01" db="EMBL/GenBank/DDBJ databases">
        <title>Complete genome sequence of Muricauda aquimarina strain IFOP_LL357.</title>
        <authorList>
            <person name="Gajardo G."/>
            <person name="Ueki S."/>
            <person name="Maruyama F."/>
        </authorList>
    </citation>
    <scope>NUCLEOTIDE SEQUENCE [LARGE SCALE GENOMIC DNA]</scope>
    <source>
        <strain evidence="2 3">IFOP_LL357</strain>
    </source>
</reference>
<keyword evidence="3" id="KW-1185">Reference proteome</keyword>
<evidence type="ECO:0000256" key="1">
    <source>
        <dbReference type="SAM" id="SignalP"/>
    </source>
</evidence>
<proteinExistence type="predicted"/>
<feature type="signal peptide" evidence="1">
    <location>
        <begin position="1"/>
        <end position="18"/>
    </location>
</feature>